<dbReference type="PANTHER" id="PTHR42877:SF7">
    <property type="entry name" value="FLAVIN-BINDING MONOOXYGENASE-RELATED"/>
    <property type="match status" value="1"/>
</dbReference>
<keyword evidence="3" id="KW-1185">Reference proteome</keyword>
<evidence type="ECO:0008006" key="4">
    <source>
        <dbReference type="Google" id="ProtNLM"/>
    </source>
</evidence>
<sequence>MGNRNSRVSTAPQEPPSPPYTLGDFCIDELEPIKVIVIGAGFSGLLAGIRFPQKIPNVQLTIYEKSAGVGGTWYNNNYPGLACDVAAHCYQFSFEEKRDWTTFYPSGPEIRQHLEELTEKYKLMRYIKLQHEVVHAQYDPTTAQWHVRIRRPNPETGASEEIEDTAQVLVTAIGSLSRWKWPDIEGLHDFKGELHHSAGFDPYPKTWQEIAEPWANKRVGVIGVGSSAIQIVSALQSKVGHLTNYARGKTWLALPFSSDTVSKIIGRDPTSADPDDLRFSPEEIERFKNDPEFFRKFRLTLETEFNSAHAYTIRGTPLSLQFKEVCQQVMEQKLAKKPWIAEHLIPDFPVSCRRLTPGPGYLEALCSDNVDFVPVPIKRVTEKGIETADGKFQDLDVIICATGYDTSYQLPFKIIGKDGMDINEKWKPHPTSYLSIAVDGYPNMFMSLGPNSVIASGTLISLIEYQIGYAVQATAKLQRERLKSIEVKAEAVRDFDEYLEAYFPKTVFADKCRSWYKVGKEEGRVVGLWPGSTLHGLKALMHPRWEDFDYERADPVRNRFYWLGDGQTYNEKTLTGDRAWYLREPFLDIPPGEHPYPPYMVHTSSLKRCTQFHKSDVGETWYDAGYNSAHTL</sequence>
<dbReference type="SUPFAM" id="SSF51905">
    <property type="entry name" value="FAD/NAD(P)-binding domain"/>
    <property type="match status" value="1"/>
</dbReference>
<organism evidence="2 3">
    <name type="scientific">Trametes cubensis</name>
    <dbReference type="NCBI Taxonomy" id="1111947"/>
    <lineage>
        <taxon>Eukaryota</taxon>
        <taxon>Fungi</taxon>
        <taxon>Dikarya</taxon>
        <taxon>Basidiomycota</taxon>
        <taxon>Agaricomycotina</taxon>
        <taxon>Agaricomycetes</taxon>
        <taxon>Polyporales</taxon>
        <taxon>Polyporaceae</taxon>
        <taxon>Trametes</taxon>
    </lineage>
</organism>
<name>A0AAD7TUF4_9APHY</name>
<evidence type="ECO:0000313" key="2">
    <source>
        <dbReference type="EMBL" id="KAJ8482570.1"/>
    </source>
</evidence>
<dbReference type="Gene3D" id="3.50.50.60">
    <property type="entry name" value="FAD/NAD(P)-binding domain"/>
    <property type="match status" value="2"/>
</dbReference>
<dbReference type="Pfam" id="PF13450">
    <property type="entry name" value="NAD_binding_8"/>
    <property type="match status" value="1"/>
</dbReference>
<comment type="similarity">
    <text evidence="1">Belongs to the FAD-binding monooxygenase family.</text>
</comment>
<protein>
    <recommendedName>
        <fullName evidence="4">FAD/NAD(P)-binding domain-containing protein</fullName>
    </recommendedName>
</protein>
<proteinExistence type="inferred from homology"/>
<dbReference type="InterPro" id="IPR036188">
    <property type="entry name" value="FAD/NAD-bd_sf"/>
</dbReference>
<gene>
    <name evidence="2" type="ORF">ONZ51_g5271</name>
</gene>
<comment type="caution">
    <text evidence="2">The sequence shown here is derived from an EMBL/GenBank/DDBJ whole genome shotgun (WGS) entry which is preliminary data.</text>
</comment>
<dbReference type="PANTHER" id="PTHR42877">
    <property type="entry name" value="L-ORNITHINE N(5)-MONOOXYGENASE-RELATED"/>
    <property type="match status" value="1"/>
</dbReference>
<reference evidence="2" key="1">
    <citation type="submission" date="2022-11" db="EMBL/GenBank/DDBJ databases">
        <title>Genome Sequence of Cubamyces cubensis.</title>
        <authorList>
            <person name="Buettner E."/>
        </authorList>
    </citation>
    <scope>NUCLEOTIDE SEQUENCE</scope>
    <source>
        <strain evidence="2">MPL-01</strain>
    </source>
</reference>
<accession>A0AAD7TUF4</accession>
<dbReference type="InterPro" id="IPR051209">
    <property type="entry name" value="FAD-bind_Monooxygenase_sf"/>
</dbReference>
<evidence type="ECO:0000313" key="3">
    <source>
        <dbReference type="Proteomes" id="UP001215151"/>
    </source>
</evidence>
<dbReference type="EMBL" id="JAPEVG010000111">
    <property type="protein sequence ID" value="KAJ8482570.1"/>
    <property type="molecule type" value="Genomic_DNA"/>
</dbReference>
<dbReference type="AlphaFoldDB" id="A0AAD7TUF4"/>
<evidence type="ECO:0000256" key="1">
    <source>
        <dbReference type="ARBA" id="ARBA00010139"/>
    </source>
</evidence>
<dbReference type="Proteomes" id="UP001215151">
    <property type="component" value="Unassembled WGS sequence"/>
</dbReference>